<reference evidence="2" key="1">
    <citation type="journal article" date="2002" name="Science">
        <title>The draft genome of Ciona intestinalis: insights into chordate and vertebrate origins.</title>
        <authorList>
            <person name="Dehal P."/>
            <person name="Satou Y."/>
            <person name="Campbell R.K."/>
            <person name="Chapman J."/>
            <person name="Degnan B."/>
            <person name="De Tomaso A."/>
            <person name="Davidson B."/>
            <person name="Di Gregorio A."/>
            <person name="Gelpke M."/>
            <person name="Goodstein D.M."/>
            <person name="Harafuji N."/>
            <person name="Hastings K.E."/>
            <person name="Ho I."/>
            <person name="Hotta K."/>
            <person name="Huang W."/>
            <person name="Kawashima T."/>
            <person name="Lemaire P."/>
            <person name="Martinez D."/>
            <person name="Meinertzhagen I.A."/>
            <person name="Necula S."/>
            <person name="Nonaka M."/>
            <person name="Putnam N."/>
            <person name="Rash S."/>
            <person name="Saiga H."/>
            <person name="Satake M."/>
            <person name="Terry A."/>
            <person name="Yamada L."/>
            <person name="Wang H.G."/>
            <person name="Awazu S."/>
            <person name="Azumi K."/>
            <person name="Boore J."/>
            <person name="Branno M."/>
            <person name="Chin-Bow S."/>
            <person name="DeSantis R."/>
            <person name="Doyle S."/>
            <person name="Francino P."/>
            <person name="Keys D.N."/>
            <person name="Haga S."/>
            <person name="Hayashi H."/>
            <person name="Hino K."/>
            <person name="Imai K.S."/>
            <person name="Inaba K."/>
            <person name="Kano S."/>
            <person name="Kobayashi K."/>
            <person name="Kobayashi M."/>
            <person name="Lee B.I."/>
            <person name="Makabe K.W."/>
            <person name="Manohar C."/>
            <person name="Matassi G."/>
            <person name="Medina M."/>
            <person name="Mochizuki Y."/>
            <person name="Mount S."/>
            <person name="Morishita T."/>
            <person name="Miura S."/>
            <person name="Nakayama A."/>
            <person name="Nishizaka S."/>
            <person name="Nomoto H."/>
            <person name="Ohta F."/>
            <person name="Oishi K."/>
            <person name="Rigoutsos I."/>
            <person name="Sano M."/>
            <person name="Sasaki A."/>
            <person name="Sasakura Y."/>
            <person name="Shoguchi E."/>
            <person name="Shin-i T."/>
            <person name="Spagnuolo A."/>
            <person name="Stainier D."/>
            <person name="Suzuki M.M."/>
            <person name="Tassy O."/>
            <person name="Takatori N."/>
            <person name="Tokuoka M."/>
            <person name="Yagi K."/>
            <person name="Yoshizaki F."/>
            <person name="Wada S."/>
            <person name="Zhang C."/>
            <person name="Hyatt P.D."/>
            <person name="Larimer F."/>
            <person name="Detter C."/>
            <person name="Doggett N."/>
            <person name="Glavina T."/>
            <person name="Hawkins T."/>
            <person name="Richardson P."/>
            <person name="Lucas S."/>
            <person name="Kohara Y."/>
            <person name="Levine M."/>
            <person name="Satoh N."/>
            <person name="Rokhsar D.S."/>
        </authorList>
    </citation>
    <scope>NUCLEOTIDE SEQUENCE [LARGE SCALE GENOMIC DNA]</scope>
</reference>
<dbReference type="AlphaFoldDB" id="H2Y321"/>
<dbReference type="HOGENOM" id="CLU_3350804_0_0_1"/>
<reference evidence="1" key="2">
    <citation type="submission" date="2025-08" db="UniProtKB">
        <authorList>
            <consortium name="Ensembl"/>
        </authorList>
    </citation>
    <scope>IDENTIFICATION</scope>
</reference>
<dbReference type="InParanoid" id="H2Y321"/>
<evidence type="ECO:0000313" key="1">
    <source>
        <dbReference type="Ensembl" id="ENSCINP00000036306.1"/>
    </source>
</evidence>
<name>H2Y321_CIOIN</name>
<dbReference type="Proteomes" id="UP000008144">
    <property type="component" value="Unassembled WGS sequence"/>
</dbReference>
<organism evidence="1 2">
    <name type="scientific">Ciona intestinalis</name>
    <name type="common">Transparent sea squirt</name>
    <name type="synonym">Ascidia intestinalis</name>
    <dbReference type="NCBI Taxonomy" id="7719"/>
    <lineage>
        <taxon>Eukaryota</taxon>
        <taxon>Metazoa</taxon>
        <taxon>Chordata</taxon>
        <taxon>Tunicata</taxon>
        <taxon>Ascidiacea</taxon>
        <taxon>Phlebobranchia</taxon>
        <taxon>Cionidae</taxon>
        <taxon>Ciona</taxon>
    </lineage>
</organism>
<sequence>MPYQRPIVGKGEDHPSNLPQNLTYVDLDLGLMYQPCS</sequence>
<keyword evidence="2" id="KW-1185">Reference proteome</keyword>
<proteinExistence type="predicted"/>
<dbReference type="Ensembl" id="ENSCINT00000034874.1">
    <property type="protein sequence ID" value="ENSCINP00000036306.1"/>
    <property type="gene ID" value="ENSCING00000024946.1"/>
</dbReference>
<evidence type="ECO:0000313" key="2">
    <source>
        <dbReference type="Proteomes" id="UP000008144"/>
    </source>
</evidence>
<protein>
    <submittedName>
        <fullName evidence="1">Uncharacterized protein</fullName>
    </submittedName>
</protein>
<reference evidence="1" key="3">
    <citation type="submission" date="2025-09" db="UniProtKB">
        <authorList>
            <consortium name="Ensembl"/>
        </authorList>
    </citation>
    <scope>IDENTIFICATION</scope>
</reference>
<accession>H2Y321</accession>